<reference evidence="4 5" key="1">
    <citation type="journal article" date="2019" name="Emerg. Microbes Infect.">
        <title>Comprehensive subspecies identification of 175 nontuberculous mycobacteria species based on 7547 genomic profiles.</title>
        <authorList>
            <person name="Matsumoto Y."/>
            <person name="Kinjo T."/>
            <person name="Motooka D."/>
            <person name="Nabeya D."/>
            <person name="Jung N."/>
            <person name="Uechi K."/>
            <person name="Horii T."/>
            <person name="Iida T."/>
            <person name="Fujita J."/>
            <person name="Nakamura S."/>
        </authorList>
    </citation>
    <scope>NUCLEOTIDE SEQUENCE [LARGE SCALE GENOMIC DNA]</scope>
    <source>
        <strain evidence="4 5">JCM 17899</strain>
    </source>
</reference>
<dbReference type="GO" id="GO:0008483">
    <property type="term" value="F:transaminase activity"/>
    <property type="evidence" value="ECO:0007669"/>
    <property type="project" value="UniProtKB-KW"/>
</dbReference>
<dbReference type="EMBL" id="AP022588">
    <property type="protein sequence ID" value="BBY27468.1"/>
    <property type="molecule type" value="Genomic_DNA"/>
</dbReference>
<dbReference type="AlphaFoldDB" id="A0A7I7QM68"/>
<dbReference type="SUPFAM" id="SSF53383">
    <property type="entry name" value="PLP-dependent transferases"/>
    <property type="match status" value="1"/>
</dbReference>
<sequence>MTRGLVGSDAGPVTMANGFDRERLDELPSALRQKVQRRERVLGPGYRLFYDVPVEVVRGQGTYLYDSAGNEFLDAYNNVPCVGHSHPRVVDAVHRQMQLVNTNTRYVQDMVVDYAEDLLGTFPDELGNVTFTSTGSEANDLALRVARRVTGSEGVIVTANAYHGLTAAVAACSPSLGENSPLGPHVRTISAPDPRLAAGDLSAHLATEVRRAIADLRRHGFGLCALMADSIFSSDGVFADPPGFLAAAMEEVHVAGGLWIADEVQPGFGRTGTTWWGFQRHGIAPDIVTIGKPMGNGLPIAAGVFRPHLLTEFGRDIRYFNTFGGSSVSIAAAHEVLRVIRDEKLIANAGAVGAVLREGISQIIGNDPRFTDVRGAGLFIGVEVGSTEHPGRPDPQAAASIVNRLRDRRVLISASGYHGNVLKIRPPMAFRAADADRLLTELESVVRS</sequence>
<dbReference type="PANTHER" id="PTHR45688">
    <property type="match status" value="1"/>
</dbReference>
<keyword evidence="4" id="KW-0032">Aminotransferase</keyword>
<dbReference type="InterPro" id="IPR005814">
    <property type="entry name" value="Aminotrans_3"/>
</dbReference>
<keyword evidence="2 3" id="KW-0663">Pyridoxal phosphate</keyword>
<keyword evidence="5" id="KW-1185">Reference proteome</keyword>
<comment type="similarity">
    <text evidence="1 3">Belongs to the class-III pyridoxal-phosphate-dependent aminotransferase family.</text>
</comment>
<dbReference type="InterPro" id="IPR015421">
    <property type="entry name" value="PyrdxlP-dep_Trfase_major"/>
</dbReference>
<dbReference type="Pfam" id="PF00202">
    <property type="entry name" value="Aminotran_3"/>
    <property type="match status" value="1"/>
</dbReference>
<keyword evidence="4" id="KW-0808">Transferase</keyword>
<dbReference type="PANTHER" id="PTHR45688:SF13">
    <property type="entry name" value="ALANINE--GLYOXYLATE AMINOTRANSFERASE 2-LIKE"/>
    <property type="match status" value="1"/>
</dbReference>
<organism evidence="4 5">
    <name type="scientific">Mycolicibacterium sediminis</name>
    <dbReference type="NCBI Taxonomy" id="1286180"/>
    <lineage>
        <taxon>Bacteria</taxon>
        <taxon>Bacillati</taxon>
        <taxon>Actinomycetota</taxon>
        <taxon>Actinomycetes</taxon>
        <taxon>Mycobacteriales</taxon>
        <taxon>Mycobacteriaceae</taxon>
        <taxon>Mycolicibacterium</taxon>
    </lineage>
</organism>
<proteinExistence type="inferred from homology"/>
<dbReference type="InterPro" id="IPR015422">
    <property type="entry name" value="PyrdxlP-dep_Trfase_small"/>
</dbReference>
<dbReference type="Proteomes" id="UP000467193">
    <property type="component" value="Chromosome"/>
</dbReference>
<evidence type="ECO:0000313" key="5">
    <source>
        <dbReference type="Proteomes" id="UP000467193"/>
    </source>
</evidence>
<dbReference type="KEGG" id="msei:MSEDJ_15640"/>
<evidence type="ECO:0000313" key="4">
    <source>
        <dbReference type="EMBL" id="BBY27468.1"/>
    </source>
</evidence>
<name>A0A7I7QM68_9MYCO</name>
<dbReference type="GO" id="GO:0030170">
    <property type="term" value="F:pyridoxal phosphate binding"/>
    <property type="evidence" value="ECO:0007669"/>
    <property type="project" value="InterPro"/>
</dbReference>
<dbReference type="Gene3D" id="3.40.640.10">
    <property type="entry name" value="Type I PLP-dependent aspartate aminotransferase-like (Major domain)"/>
    <property type="match status" value="1"/>
</dbReference>
<evidence type="ECO:0000256" key="3">
    <source>
        <dbReference type="RuleBase" id="RU003560"/>
    </source>
</evidence>
<dbReference type="Gene3D" id="3.90.1150.10">
    <property type="entry name" value="Aspartate Aminotransferase, domain 1"/>
    <property type="match status" value="1"/>
</dbReference>
<evidence type="ECO:0000256" key="1">
    <source>
        <dbReference type="ARBA" id="ARBA00008954"/>
    </source>
</evidence>
<evidence type="ECO:0000256" key="2">
    <source>
        <dbReference type="ARBA" id="ARBA00022898"/>
    </source>
</evidence>
<gene>
    <name evidence="4" type="ORF">MSEDJ_15640</name>
</gene>
<protein>
    <submittedName>
        <fullName evidence="4">Aminotransferase</fullName>
    </submittedName>
</protein>
<dbReference type="CDD" id="cd00610">
    <property type="entry name" value="OAT_like"/>
    <property type="match status" value="1"/>
</dbReference>
<dbReference type="PIRSF" id="PIRSF000521">
    <property type="entry name" value="Transaminase_4ab_Lys_Orn"/>
    <property type="match status" value="1"/>
</dbReference>
<dbReference type="PROSITE" id="PS00600">
    <property type="entry name" value="AA_TRANSFER_CLASS_3"/>
    <property type="match status" value="1"/>
</dbReference>
<dbReference type="InterPro" id="IPR049704">
    <property type="entry name" value="Aminotrans_3_PPA_site"/>
</dbReference>
<dbReference type="InterPro" id="IPR015424">
    <property type="entry name" value="PyrdxlP-dep_Trfase"/>
</dbReference>
<accession>A0A7I7QM68</accession>